<keyword evidence="2" id="KW-1185">Reference proteome</keyword>
<dbReference type="CDD" id="cd06577">
    <property type="entry name" value="PASTA_pknB"/>
    <property type="match status" value="3"/>
</dbReference>
<dbReference type="EC" id="2.7.11.1" evidence="1"/>
<dbReference type="Proteomes" id="UP000218263">
    <property type="component" value="Chromosome"/>
</dbReference>
<evidence type="ECO:0000313" key="2">
    <source>
        <dbReference type="Proteomes" id="UP000218263"/>
    </source>
</evidence>
<dbReference type="SMART" id="SM00740">
    <property type="entry name" value="PASTA"/>
    <property type="match status" value="3"/>
</dbReference>
<protein>
    <submittedName>
        <fullName evidence="1">Serine/threonine-protein kinase PrkC</fullName>
        <ecNumber evidence="1">2.7.11.1</ecNumber>
    </submittedName>
</protein>
<dbReference type="KEGG" id="mgot:MgSA37_03027"/>
<organism evidence="1 2">
    <name type="scientific">Mucilaginibacter gotjawali</name>
    <dbReference type="NCBI Taxonomy" id="1550579"/>
    <lineage>
        <taxon>Bacteria</taxon>
        <taxon>Pseudomonadati</taxon>
        <taxon>Bacteroidota</taxon>
        <taxon>Sphingobacteriia</taxon>
        <taxon>Sphingobacteriales</taxon>
        <taxon>Sphingobacteriaceae</taxon>
        <taxon>Mucilaginibacter</taxon>
    </lineage>
</organism>
<dbReference type="PROSITE" id="PS51178">
    <property type="entry name" value="PASTA"/>
    <property type="match status" value="3"/>
</dbReference>
<dbReference type="OrthoDB" id="9803895at2"/>
<reference evidence="1 2" key="1">
    <citation type="submission" date="2015-12" db="EMBL/GenBank/DDBJ databases">
        <title>Genome sequence of Mucilaginibacter gotjawali.</title>
        <authorList>
            <person name="Lee J.S."/>
            <person name="Lee K.C."/>
            <person name="Kim K.K."/>
            <person name="Lee B.W."/>
        </authorList>
    </citation>
    <scope>NUCLEOTIDE SEQUENCE [LARGE SCALE GENOMIC DNA]</scope>
    <source>
        <strain evidence="1 2">SA3-7</strain>
    </source>
</reference>
<accession>A0A110B3P7</accession>
<dbReference type="Pfam" id="PF03793">
    <property type="entry name" value="PASTA"/>
    <property type="match status" value="2"/>
</dbReference>
<gene>
    <name evidence="1" type="primary">prkC_1</name>
    <name evidence="1" type="ORF">MgSA37_03027</name>
</gene>
<dbReference type="AlphaFoldDB" id="A0A110B3P7"/>
<proteinExistence type="predicted"/>
<dbReference type="RefSeq" id="WP_096352944.1">
    <property type="nucleotide sequence ID" value="NZ_AP017313.1"/>
</dbReference>
<keyword evidence="1" id="KW-0808">Transferase</keyword>
<keyword evidence="1" id="KW-0418">Kinase</keyword>
<dbReference type="Gene3D" id="3.30.10.20">
    <property type="match status" value="3"/>
</dbReference>
<dbReference type="GO" id="GO:0004674">
    <property type="term" value="F:protein serine/threonine kinase activity"/>
    <property type="evidence" value="ECO:0007669"/>
    <property type="project" value="UniProtKB-EC"/>
</dbReference>
<dbReference type="EMBL" id="AP017313">
    <property type="protein sequence ID" value="BAU54848.1"/>
    <property type="molecule type" value="Genomic_DNA"/>
</dbReference>
<name>A0A110B3P7_9SPHI</name>
<evidence type="ECO:0000313" key="1">
    <source>
        <dbReference type="EMBL" id="BAU54848.1"/>
    </source>
</evidence>
<sequence>MNKFWIYLKTKQFRNTLLLIVGSVFALVLIMFFSLGAYTRHGTGVPVPHLKGMDVDKAIQLLKDQGFDYKIDSVYVLDKPPGAVIEQDPDPGTNVKENRTIYLTVVTRLAPPVAMPDLTPYTYREAVATLANYGLKVGDTTYKSDIARDRVLEMRFAGQPLLPNSKIPKGSRIDLVLGNGAGASQVDIPELVNLALDEGKFAIRHSGLTLGTITYQGPITDSANLVIVAQSPMKTDSISKTANGTPVNLTVTQGKKSDAQPN</sequence>
<dbReference type="InterPro" id="IPR005543">
    <property type="entry name" value="PASTA_dom"/>
</dbReference>
<dbReference type="SUPFAM" id="SSF54184">
    <property type="entry name" value="Penicillin-binding protein 2x (pbp-2x), c-terminal domain"/>
    <property type="match status" value="1"/>
</dbReference>